<name>A0BXN4_PARTE</name>
<gene>
    <name evidence="4" type="ORF">GSPATT00033154001</name>
</gene>
<dbReference type="InParanoid" id="A0BXN4"/>
<keyword evidence="2" id="KW-0472">Membrane</keyword>
<dbReference type="Proteomes" id="UP000000600">
    <property type="component" value="Unassembled WGS sequence"/>
</dbReference>
<organism evidence="4 5">
    <name type="scientific">Paramecium tetraurelia</name>
    <dbReference type="NCBI Taxonomy" id="5888"/>
    <lineage>
        <taxon>Eukaryota</taxon>
        <taxon>Sar</taxon>
        <taxon>Alveolata</taxon>
        <taxon>Ciliophora</taxon>
        <taxon>Intramacronucleata</taxon>
        <taxon>Oligohymenophorea</taxon>
        <taxon>Peniculida</taxon>
        <taxon>Parameciidae</taxon>
        <taxon>Paramecium</taxon>
    </lineage>
</organism>
<evidence type="ECO:0000313" key="5">
    <source>
        <dbReference type="Proteomes" id="UP000000600"/>
    </source>
</evidence>
<keyword evidence="2" id="KW-1133">Transmembrane helix</keyword>
<dbReference type="HOGENOM" id="CLU_054129_0_0_1"/>
<dbReference type="OMA" id="NQSIVHC"/>
<dbReference type="Gene3D" id="1.10.510.10">
    <property type="entry name" value="Transferase(Phosphotransferase) domain 1"/>
    <property type="match status" value="1"/>
</dbReference>
<evidence type="ECO:0000256" key="1">
    <source>
        <dbReference type="ARBA" id="ARBA00023860"/>
    </source>
</evidence>
<dbReference type="GO" id="GO:0006897">
    <property type="term" value="P:endocytosis"/>
    <property type="evidence" value="ECO:0000318"/>
    <property type="project" value="GO_Central"/>
</dbReference>
<dbReference type="EMBL" id="CT868025">
    <property type="protein sequence ID" value="CAK63301.1"/>
    <property type="molecule type" value="Genomic_DNA"/>
</dbReference>
<dbReference type="AlphaFoldDB" id="A0BXN4"/>
<dbReference type="GO" id="GO:0007165">
    <property type="term" value="P:signal transduction"/>
    <property type="evidence" value="ECO:0000318"/>
    <property type="project" value="GO_Central"/>
</dbReference>
<evidence type="ECO:0000259" key="3">
    <source>
        <dbReference type="PROSITE" id="PS50011"/>
    </source>
</evidence>
<dbReference type="OrthoDB" id="289049at2759"/>
<dbReference type="GO" id="GO:0005524">
    <property type="term" value="F:ATP binding"/>
    <property type="evidence" value="ECO:0007669"/>
    <property type="project" value="InterPro"/>
</dbReference>
<keyword evidence="2" id="KW-0812">Transmembrane</keyword>
<dbReference type="KEGG" id="ptm:GSPATT00033154001"/>
<dbReference type="GO" id="GO:0004674">
    <property type="term" value="F:protein serine/threonine kinase activity"/>
    <property type="evidence" value="ECO:0000318"/>
    <property type="project" value="GO_Central"/>
</dbReference>
<dbReference type="FunFam" id="1.10.510.10:FF:001134">
    <property type="entry name" value="Uncharacterized protein"/>
    <property type="match status" value="1"/>
</dbReference>
<evidence type="ECO:0000256" key="2">
    <source>
        <dbReference type="SAM" id="Phobius"/>
    </source>
</evidence>
<dbReference type="GeneID" id="5016469"/>
<feature type="domain" description="Protein kinase" evidence="3">
    <location>
        <begin position="22"/>
        <end position="308"/>
    </location>
</feature>
<dbReference type="SUPFAM" id="SSF56112">
    <property type="entry name" value="Protein kinase-like (PK-like)"/>
    <property type="match status" value="1"/>
</dbReference>
<protein>
    <recommendedName>
        <fullName evidence="1">Casein kinase I</fullName>
    </recommendedName>
</protein>
<dbReference type="PROSITE" id="PS50011">
    <property type="entry name" value="PROTEIN_KINASE_DOM"/>
    <property type="match status" value="1"/>
</dbReference>
<feature type="transmembrane region" description="Helical" evidence="2">
    <location>
        <begin position="88"/>
        <end position="106"/>
    </location>
</feature>
<sequence length="426" mass="50454">MSETKSKDSYQKQNLIVVGQHYVLKTCIYRGKKHNWYLALNQAQPGNYFIVRLVMQIILQILLLVHLPDRQTQTSTVYKRKKNSLRSWQMVSFQLILFSVPYMPTLQISGDVRLQNTNYYYQVFDRYGPSLKLCFQFVNYEFTLPTICMIAIQILNILEKLHNQSIVHCNLRPKKILTQLGKNDLVLIDFQHSTKYKHKNGKFIGYASKFSNLNKLTKYSSLNQHLGLTASPKDDLESLGFILMYFLKKGDLFKVKEHGSKIKKMEEQKLRMIPEKYCKDMPIEILQYFQFIRMTNVQQYPLGDYEFLKKLFRNLLQQLSVNEKDFQYDWIKKMNSQQTSQQQMQQTQKDSTNQNQTQTKIVIHQPQNLEGIQEVQTELERSSIKREFYRQISSLCISDEEDKQFESVSTKMLQLPNMFDLIKLKS</sequence>
<dbReference type="STRING" id="5888.A0BXN4"/>
<evidence type="ECO:0000313" key="4">
    <source>
        <dbReference type="EMBL" id="CAK63301.1"/>
    </source>
</evidence>
<dbReference type="InterPro" id="IPR000719">
    <property type="entry name" value="Prot_kinase_dom"/>
</dbReference>
<dbReference type="eggNOG" id="KOG1164">
    <property type="taxonomic scope" value="Eukaryota"/>
</dbReference>
<dbReference type="GO" id="GO:0005737">
    <property type="term" value="C:cytoplasm"/>
    <property type="evidence" value="ECO:0000318"/>
    <property type="project" value="GO_Central"/>
</dbReference>
<dbReference type="RefSeq" id="XP_001430699.1">
    <property type="nucleotide sequence ID" value="XM_001430662.2"/>
</dbReference>
<proteinExistence type="predicted"/>
<keyword evidence="5" id="KW-1185">Reference proteome</keyword>
<dbReference type="InterPro" id="IPR011009">
    <property type="entry name" value="Kinase-like_dom_sf"/>
</dbReference>
<feature type="transmembrane region" description="Helical" evidence="2">
    <location>
        <begin position="48"/>
        <end position="67"/>
    </location>
</feature>
<accession>A0BXN4</accession>
<reference evidence="4 5" key="1">
    <citation type="journal article" date="2006" name="Nature">
        <title>Global trends of whole-genome duplications revealed by the ciliate Paramecium tetraurelia.</title>
        <authorList>
            <consortium name="Genoscope"/>
            <person name="Aury J.-M."/>
            <person name="Jaillon O."/>
            <person name="Duret L."/>
            <person name="Noel B."/>
            <person name="Jubin C."/>
            <person name="Porcel B.M."/>
            <person name="Segurens B."/>
            <person name="Daubin V."/>
            <person name="Anthouard V."/>
            <person name="Aiach N."/>
            <person name="Arnaiz O."/>
            <person name="Billaut A."/>
            <person name="Beisson J."/>
            <person name="Blanc I."/>
            <person name="Bouhouche K."/>
            <person name="Camara F."/>
            <person name="Duharcourt S."/>
            <person name="Guigo R."/>
            <person name="Gogendeau D."/>
            <person name="Katinka M."/>
            <person name="Keller A.-M."/>
            <person name="Kissmehl R."/>
            <person name="Klotz C."/>
            <person name="Koll F."/>
            <person name="Le Moue A."/>
            <person name="Lepere C."/>
            <person name="Malinsky S."/>
            <person name="Nowacki M."/>
            <person name="Nowak J.K."/>
            <person name="Plattner H."/>
            <person name="Poulain J."/>
            <person name="Ruiz F."/>
            <person name="Serrano V."/>
            <person name="Zagulski M."/>
            <person name="Dessen P."/>
            <person name="Betermier M."/>
            <person name="Weissenbach J."/>
            <person name="Scarpelli C."/>
            <person name="Schachter V."/>
            <person name="Sperling L."/>
            <person name="Meyer E."/>
            <person name="Cohen J."/>
            <person name="Wincker P."/>
        </authorList>
    </citation>
    <scope>NUCLEOTIDE SEQUENCE [LARGE SCALE GENOMIC DNA]</scope>
    <source>
        <strain evidence="4 5">Stock d4-2</strain>
    </source>
</reference>
<dbReference type="GO" id="GO:0005634">
    <property type="term" value="C:nucleus"/>
    <property type="evidence" value="ECO:0000318"/>
    <property type="project" value="GO_Central"/>
</dbReference>
<dbReference type="InterPro" id="IPR050235">
    <property type="entry name" value="CK1_Ser-Thr_kinase"/>
</dbReference>
<dbReference type="PANTHER" id="PTHR11909">
    <property type="entry name" value="CASEIN KINASE-RELATED"/>
    <property type="match status" value="1"/>
</dbReference>